<feature type="transmembrane region" description="Helical" evidence="9">
    <location>
        <begin position="888"/>
        <end position="913"/>
    </location>
</feature>
<dbReference type="OrthoDB" id="203465at2759"/>
<evidence type="ECO:0000256" key="9">
    <source>
        <dbReference type="SAM" id="Phobius"/>
    </source>
</evidence>
<feature type="transmembrane region" description="Helical" evidence="9">
    <location>
        <begin position="298"/>
        <end position="317"/>
    </location>
</feature>
<dbReference type="GO" id="GO:0005730">
    <property type="term" value="C:nucleolus"/>
    <property type="evidence" value="ECO:0007669"/>
    <property type="project" value="TreeGrafter"/>
</dbReference>
<feature type="transmembrane region" description="Helical" evidence="9">
    <location>
        <begin position="260"/>
        <end position="278"/>
    </location>
</feature>
<feature type="transmembrane region" description="Helical" evidence="9">
    <location>
        <begin position="46"/>
        <end position="65"/>
    </location>
</feature>
<dbReference type="Pfam" id="PF03798">
    <property type="entry name" value="TRAM_LAG1_CLN8"/>
    <property type="match status" value="1"/>
</dbReference>
<dbReference type="InterPro" id="IPR003347">
    <property type="entry name" value="JmjC_dom"/>
</dbReference>
<dbReference type="RefSeq" id="XP_009032615.1">
    <property type="nucleotide sequence ID" value="XM_009034367.1"/>
</dbReference>
<reference evidence="11 12" key="1">
    <citation type="journal article" date="2011" name="Proc. Natl. Acad. Sci. U.S.A.">
        <title>Niche of harmful alga Aureococcus anophagefferens revealed through ecogenomics.</title>
        <authorList>
            <person name="Gobler C.J."/>
            <person name="Berry D.L."/>
            <person name="Dyhrman S.T."/>
            <person name="Wilhelm S.W."/>
            <person name="Salamov A."/>
            <person name="Lobanov A.V."/>
            <person name="Zhang Y."/>
            <person name="Collier J.L."/>
            <person name="Wurch L.L."/>
            <person name="Kustka A.B."/>
            <person name="Dill B.D."/>
            <person name="Shah M."/>
            <person name="VerBerkmoes N.C."/>
            <person name="Kuo A."/>
            <person name="Terry A."/>
            <person name="Pangilinan J."/>
            <person name="Lindquist E.A."/>
            <person name="Lucas S."/>
            <person name="Paulsen I.T."/>
            <person name="Hattenrath-Lehmann T.K."/>
            <person name="Talmage S.C."/>
            <person name="Walker E.A."/>
            <person name="Koch F."/>
            <person name="Burson A.M."/>
            <person name="Marcoval M.A."/>
            <person name="Tang Y.Z."/>
            <person name="Lecleir G.R."/>
            <person name="Coyne K.J."/>
            <person name="Berg G.M."/>
            <person name="Bertrand E.M."/>
            <person name="Saito M.A."/>
            <person name="Gladyshev V.N."/>
            <person name="Grigoriev I.V."/>
        </authorList>
    </citation>
    <scope>NUCLEOTIDE SEQUENCE [LARGE SCALE GENOMIC DNA]</scope>
    <source>
        <strain evidence="12">CCMP 1984</strain>
    </source>
</reference>
<feature type="region of interest" description="Disordered" evidence="8">
    <location>
        <begin position="782"/>
        <end position="806"/>
    </location>
</feature>
<feature type="transmembrane region" description="Helical" evidence="9">
    <location>
        <begin position="364"/>
        <end position="388"/>
    </location>
</feature>
<feature type="transmembrane region" description="Helical" evidence="9">
    <location>
        <begin position="338"/>
        <end position="358"/>
    </location>
</feature>
<dbReference type="GeneID" id="20223151"/>
<keyword evidence="12" id="KW-1185">Reference proteome</keyword>
<comment type="subcellular location">
    <subcellularLocation>
        <location evidence="2">Membrane</location>
        <topology evidence="2">Multi-pass membrane protein</topology>
    </subcellularLocation>
</comment>
<evidence type="ECO:0000313" key="11">
    <source>
        <dbReference type="EMBL" id="EGB13005.1"/>
    </source>
</evidence>
<keyword evidence="6" id="KW-0408">Iron</keyword>
<feature type="transmembrane region" description="Helical" evidence="9">
    <location>
        <begin position="823"/>
        <end position="845"/>
    </location>
</feature>
<accession>F0XW92</accession>
<dbReference type="SUPFAM" id="SSF51197">
    <property type="entry name" value="Clavaminate synthase-like"/>
    <property type="match status" value="1"/>
</dbReference>
<protein>
    <recommendedName>
        <fullName evidence="10">JmjC domain-containing protein</fullName>
    </recommendedName>
</protein>
<dbReference type="KEGG" id="aaf:AURANDRAFT_60763"/>
<feature type="transmembrane region" description="Helical" evidence="9">
    <location>
        <begin position="570"/>
        <end position="592"/>
    </location>
</feature>
<dbReference type="InterPro" id="IPR006634">
    <property type="entry name" value="TLC-dom"/>
</dbReference>
<evidence type="ECO:0000256" key="2">
    <source>
        <dbReference type="ARBA" id="ARBA00004141"/>
    </source>
</evidence>
<dbReference type="Proteomes" id="UP000002729">
    <property type="component" value="Unassembled WGS sequence"/>
</dbReference>
<evidence type="ECO:0000256" key="1">
    <source>
        <dbReference type="ARBA" id="ARBA00001954"/>
    </source>
</evidence>
<evidence type="ECO:0000313" key="12">
    <source>
        <dbReference type="Proteomes" id="UP000002729"/>
    </source>
</evidence>
<feature type="transmembrane region" description="Helical" evidence="9">
    <location>
        <begin position="15"/>
        <end position="34"/>
    </location>
</feature>
<organism evidence="12">
    <name type="scientific">Aureococcus anophagefferens</name>
    <name type="common">Harmful bloom alga</name>
    <dbReference type="NCBI Taxonomy" id="44056"/>
    <lineage>
        <taxon>Eukaryota</taxon>
        <taxon>Sar</taxon>
        <taxon>Stramenopiles</taxon>
        <taxon>Ochrophyta</taxon>
        <taxon>Pelagophyceae</taxon>
        <taxon>Pelagomonadales</taxon>
        <taxon>Pelagomonadaceae</taxon>
        <taxon>Aureococcus</taxon>
    </lineage>
</organism>
<feature type="transmembrane region" description="Helical" evidence="9">
    <location>
        <begin position="1345"/>
        <end position="1372"/>
    </location>
</feature>
<feature type="compositionally biased region" description="Acidic residues" evidence="8">
    <location>
        <begin position="790"/>
        <end position="799"/>
    </location>
</feature>
<keyword evidence="5 9" id="KW-1133">Transmembrane helix</keyword>
<evidence type="ECO:0000256" key="5">
    <source>
        <dbReference type="ARBA" id="ARBA00022989"/>
    </source>
</evidence>
<feature type="transmembrane region" description="Helical" evidence="9">
    <location>
        <begin position="857"/>
        <end position="876"/>
    </location>
</feature>
<evidence type="ECO:0000256" key="4">
    <source>
        <dbReference type="ARBA" id="ARBA00022723"/>
    </source>
</evidence>
<feature type="transmembrane region" description="Helical" evidence="9">
    <location>
        <begin position="1309"/>
        <end position="1333"/>
    </location>
</feature>
<dbReference type="PROSITE" id="PS51184">
    <property type="entry name" value="JMJC"/>
    <property type="match status" value="1"/>
</dbReference>
<evidence type="ECO:0000256" key="6">
    <source>
        <dbReference type="ARBA" id="ARBA00023004"/>
    </source>
</evidence>
<dbReference type="GO" id="GO:0016020">
    <property type="term" value="C:membrane"/>
    <property type="evidence" value="ECO:0007669"/>
    <property type="project" value="UniProtKB-SubCell"/>
</dbReference>
<dbReference type="InterPro" id="IPR039994">
    <property type="entry name" value="NO66-like"/>
</dbReference>
<feature type="transmembrane region" description="Helical" evidence="9">
    <location>
        <begin position="218"/>
        <end position="239"/>
    </location>
</feature>
<feature type="transmembrane region" description="Helical" evidence="9">
    <location>
        <begin position="408"/>
        <end position="429"/>
    </location>
</feature>
<dbReference type="PANTHER" id="PTHR13096">
    <property type="entry name" value="MINA53 MYC INDUCED NUCLEAR ANTIGEN"/>
    <property type="match status" value="1"/>
</dbReference>
<gene>
    <name evidence="11" type="ORF">AURANDRAFT_60763</name>
</gene>
<feature type="transmembrane region" description="Helical" evidence="9">
    <location>
        <begin position="176"/>
        <end position="198"/>
    </location>
</feature>
<feature type="domain" description="JmjC" evidence="10">
    <location>
        <begin position="2007"/>
        <end position="2151"/>
    </location>
</feature>
<sequence length="2291" mass="239724">MLDAPRDPAAERSAVGAYCVYIAISLLAIHFGLTKRGTPERLAYTHLLWWYPFVFLLLYHAFAAVRELHVDLETRWTGTTEESYVFFRLYVAAQVCGCFVEVGTTELGAKLFQMLAHHVISIVAYGVALTDGRCHFFGCAAGLSEVSTIFLQGVLFSKHPHAKEWWPEWFTIFNGVSLWACYIPFRLVLFPAITALYVADARRDPAKSWDTVLGAHKYAYPATFMFLFFLSGFWFRSIHRGFVKKAAIGEADARRPREALEIRALSAGLTALVMALALDLELHGRARLVEEVRLEEAAMALATAWAGVLTVVAGYYAHPGWRALQPFEGGGGFVTVQALGWMLYACSLFAIVVMAANAPAAPRGAAFAVGCLGSFACASLNLSLRLYVAAPRRPAGAPRRRSARRGTLTALALLLALSGVVLCGAGDALARAGLADRPSPLAAALLAALEASAPSLIASGAGCLGIGALVTHGVHGPLAVGGYRPWMPFDGGSRFVLLQALAWTLCGVVSDVLLAVGPGAAGRIAGFPLALGVAGAAANVVLVASLDHFEADKPASRARAPPSPRASPERLAALLFLACSVVGFALGIYAPRYAGEKAPAYVMATFLAHGAAPLAHVGGARARRGYGVFMVGVGGPKFVITQACGWMLYSVSVLATIVVLCLNDAAPRPLMVALAPLAVISSGIIVASVPLFEAQETAFPEATGGDSADVERCRRAWGVSCDAAKLFADDGAGGAPARAAAARAACEELWRLRQAAASAPARALLDAAVAALGADAASSLGLDIDPREEPADDDDDPDPGDLRLGDDLALDGGLARRRRRRRAAVEFLGVLAAPLASALGVGLLATAESLEGQLSPALAACACAATFAAAPLQFRLERGDRGGGRFVALRLVALAAWSFAVLASLAALLRYSLGRGRGAISREFFGDASGSPSPHALLGLGGVGLQGLALLLSEASGAPKHRESKPASPRKAPKPDWRRRLALVLDREDGGRDGGRLSARSVPEEVWLLVEAHLRAPDLATLAATAKRQTWCSVYAKPARWRRLFARRGAPRAAAAARAAVAAPAASPLAALGDCYDRLEAMLAFAFSRGRSRAARRGSFSRAPPAAVADDGARALGWKFACFLHDRGAPVLRCGICGDVDDAQGPNEFVLAPCAACGADGAAHRRCLERRAGLPVVAGAAGAAGRDVGACARCGRGLAPGLRHPAGPRELGACLWRDRHRVAARAARVAAHFFFCFAVATRLEARAAGRVARTCGASAAGAGRRAAFAAWLAVQCSLVHLFASPAFSVMVSRIWTGPRDHVRFYLRLYAYYVGAGAAVVAHFSPLAGLLAQVDCAAPSAFRRCAAALLGLASWLNLAGYAAVSSASLFLFAKANYHLLTVSVDAGESYVAEARRFAAACGLAHVEAQVVAGFAGRYRFTLAGDVAPYRMELLLTTDGCASQEVSVDTGAFEHRFGRLWFDARDDVDALAAAECARISAPGAALGGCVGVVAARLREAAPPPPPPCGGGCPAAAERRRHDAAVAALEAAEDAVAALADHEWHDPAAAAFAAAALAARRPPAALDALPETRVGACGSPTGAGAPTTCVIEDLYLLNGAWYALRDDASGEPWLPALAASSDAGAADFAPQPLSRAAVDDLAGLGVAARDAAVGDVVLYERYGDDAAHPGHVLTAFGLAIHWAATLVGWEAGKARLLLTDARPAYDADAWLEAVAGPERRPLYRHELETKVCPRGSLCRVRRALVGFRGLDWNAWRTEPAVFAPLHRSFAAAGRRLMGRGDGAPRTRPVLIVQRLHSRVLPRAEALAAALGGDVAVLDHRPLREQMDLVDSASVVVAVDGGALDLALLARPRSGFVTIKRPHDTESPDGCRGCPTGGPEGQCCDWHLDLFRAANGTWLAAESLNPGPGLSVAVADLAAAAPSVDDFFAALSEEEALASVWRRAPTLWQSVSGAADLFCFDDAVAGAEGGLLERACVALGDAAARGNWVSEYAAPADRAALEAALRRGTVFFNGAGLDYPKLAALAARAQATLGLPCNANVYLTDPGREVSVSPHTDAQDVLVFQTAGRKRWRVWRPPARRRGVDPFGRGKHGDAIAPAELDEPLLDAWLEPGDVLYVPIGFPHATSTEACDAVSCHVTLGLDTYFYGLCYATLRAVAIARAGGRDGVDPSRLDDALHDRLFAPLPLGFLDDGALDDAGLVDRIVADVAALNADVAAACGVAAPSLGDAAAVRTCAEFFVDHHRALVAPAKYAGVRPPAARGSVAAVAARVAKNAKNAKEEATLRGLGEFARPPR</sequence>
<evidence type="ECO:0000256" key="3">
    <source>
        <dbReference type="ARBA" id="ARBA00022692"/>
    </source>
</evidence>
<comment type="cofactor">
    <cofactor evidence="1">
        <name>Fe(2+)</name>
        <dbReference type="ChEBI" id="CHEBI:29033"/>
    </cofactor>
</comment>
<feature type="transmembrane region" description="Helical" evidence="9">
    <location>
        <begin position="85"/>
        <end position="104"/>
    </location>
</feature>
<dbReference type="GO" id="GO:0046872">
    <property type="term" value="F:metal ion binding"/>
    <property type="evidence" value="ECO:0007669"/>
    <property type="project" value="UniProtKB-KW"/>
</dbReference>
<keyword evidence="3 9" id="KW-0812">Transmembrane</keyword>
<evidence type="ECO:0000259" key="10">
    <source>
        <dbReference type="PROSITE" id="PS51184"/>
    </source>
</evidence>
<evidence type="ECO:0000256" key="8">
    <source>
        <dbReference type="SAM" id="MobiDB-lite"/>
    </source>
</evidence>
<dbReference type="eggNOG" id="KOG3706">
    <property type="taxonomic scope" value="Eukaryota"/>
</dbReference>
<feature type="transmembrane region" description="Helical" evidence="9">
    <location>
        <begin position="495"/>
        <end position="517"/>
    </location>
</feature>
<proteinExistence type="predicted"/>
<feature type="transmembrane region" description="Helical" evidence="9">
    <location>
        <begin position="638"/>
        <end position="660"/>
    </location>
</feature>
<keyword evidence="7 9" id="KW-0472">Membrane</keyword>
<evidence type="ECO:0000256" key="7">
    <source>
        <dbReference type="ARBA" id="ARBA00023136"/>
    </source>
</evidence>
<feature type="transmembrane region" description="Helical" evidence="9">
    <location>
        <begin position="135"/>
        <end position="156"/>
    </location>
</feature>
<dbReference type="EMBL" id="GL833120">
    <property type="protein sequence ID" value="EGB13005.1"/>
    <property type="molecule type" value="Genomic_DNA"/>
</dbReference>
<dbReference type="GO" id="GO:0032453">
    <property type="term" value="F:histone H3K4 demethylase activity"/>
    <property type="evidence" value="ECO:0007669"/>
    <property type="project" value="TreeGrafter"/>
</dbReference>
<dbReference type="GO" id="GO:0051864">
    <property type="term" value="F:histone H3K36 demethylase activity"/>
    <property type="evidence" value="ECO:0007669"/>
    <property type="project" value="TreeGrafter"/>
</dbReference>
<feature type="transmembrane region" description="Helical" evidence="9">
    <location>
        <begin position="529"/>
        <end position="549"/>
    </location>
</feature>
<feature type="transmembrane region" description="Helical" evidence="9">
    <location>
        <begin position="672"/>
        <end position="692"/>
    </location>
</feature>
<dbReference type="InParanoid" id="F0XW92"/>
<name>F0XW92_AURAN</name>
<keyword evidence="4" id="KW-0479">Metal-binding</keyword>
<dbReference type="PANTHER" id="PTHR13096:SF8">
    <property type="entry name" value="RIBOSOMAL OXYGENASE 1"/>
    <property type="match status" value="1"/>
</dbReference>
<dbReference type="Pfam" id="PF08007">
    <property type="entry name" value="JmjC_2"/>
    <property type="match status" value="1"/>
</dbReference>
<dbReference type="Gene3D" id="2.60.120.650">
    <property type="entry name" value="Cupin"/>
    <property type="match status" value="1"/>
</dbReference>